<evidence type="ECO:0000256" key="1">
    <source>
        <dbReference type="PROSITE-ProRule" id="PRU00169"/>
    </source>
</evidence>
<dbReference type="Gene3D" id="3.40.50.300">
    <property type="entry name" value="P-loop containing nucleotide triphosphate hydrolases"/>
    <property type="match status" value="1"/>
</dbReference>
<keyword evidence="4" id="KW-1185">Reference proteome</keyword>
<dbReference type="InterPro" id="IPR027417">
    <property type="entry name" value="P-loop_NTPase"/>
</dbReference>
<gene>
    <name evidence="3" type="ORF">RM530_05220</name>
</gene>
<dbReference type="InterPro" id="IPR031580">
    <property type="entry name" value="TadZ_N"/>
</dbReference>
<protein>
    <recommendedName>
        <fullName evidence="2">Response regulatory domain-containing protein</fullName>
    </recommendedName>
</protein>
<dbReference type="RefSeq" id="WP_311364156.1">
    <property type="nucleotide sequence ID" value="NZ_JAVRIC010000005.1"/>
</dbReference>
<dbReference type="EMBL" id="JAVRIC010000005">
    <property type="protein sequence ID" value="MDT0496763.1"/>
    <property type="molecule type" value="Genomic_DNA"/>
</dbReference>
<dbReference type="InterPro" id="IPR001789">
    <property type="entry name" value="Sig_transdc_resp-reg_receiver"/>
</dbReference>
<accession>A0ABU2WFV9</accession>
<dbReference type="Pfam" id="PF16968">
    <property type="entry name" value="TadZ_N"/>
    <property type="match status" value="1"/>
</dbReference>
<dbReference type="SUPFAM" id="SSF52172">
    <property type="entry name" value="CheY-like"/>
    <property type="match status" value="1"/>
</dbReference>
<evidence type="ECO:0000313" key="3">
    <source>
        <dbReference type="EMBL" id="MDT0496763.1"/>
    </source>
</evidence>
<organism evidence="3 4">
    <name type="scientific">Banduia mediterranea</name>
    <dbReference type="NCBI Taxonomy" id="3075609"/>
    <lineage>
        <taxon>Bacteria</taxon>
        <taxon>Pseudomonadati</taxon>
        <taxon>Pseudomonadota</taxon>
        <taxon>Gammaproteobacteria</taxon>
        <taxon>Nevskiales</taxon>
        <taxon>Algiphilaceae</taxon>
        <taxon>Banduia</taxon>
    </lineage>
</organism>
<comment type="caution">
    <text evidence="3">The sequence shown here is derived from an EMBL/GenBank/DDBJ whole genome shotgun (WGS) entry which is preliminary data.</text>
</comment>
<dbReference type="SUPFAM" id="SSF52540">
    <property type="entry name" value="P-loop containing nucleoside triphosphate hydrolases"/>
    <property type="match status" value="1"/>
</dbReference>
<reference evidence="3 4" key="1">
    <citation type="submission" date="2023-09" db="EMBL/GenBank/DDBJ databases">
        <authorList>
            <person name="Rey-Velasco X."/>
        </authorList>
    </citation>
    <scope>NUCLEOTIDE SEQUENCE [LARGE SCALE GENOMIC DNA]</scope>
    <source>
        <strain evidence="3 4">W345</strain>
    </source>
</reference>
<dbReference type="Gene3D" id="3.40.50.2300">
    <property type="match status" value="1"/>
</dbReference>
<evidence type="ECO:0000259" key="2">
    <source>
        <dbReference type="PROSITE" id="PS50110"/>
    </source>
</evidence>
<name>A0ABU2WFV9_9GAMM</name>
<dbReference type="Proteomes" id="UP001254608">
    <property type="component" value="Unassembled WGS sequence"/>
</dbReference>
<sequence>MKTHGIVVADDPVYLSWLQSAVGKAVEFSWVRPLDAEDLLERVANLGEIDIALFEFDGGSSPQRATMVERLLERYPEVPVVGLGAEGRPEIVLAAMRAGARDFFVLRRDDENLSVLLSKVLRRTVVSAPRSTGQGKLYTTFAAQPYDGIAFFAEHLALGFAGGAVSDERILLMDMACPPGSASVFLNLNQSYSVLDAVNDVYRCDQTLVDTAFSRHESGIYVLSLPEDLVGRPQFEVDDFLKLVEVLRGLFTVIVLSLDGSLPLDALTTLIGQSDRALMLSDQSILRSRHSKHLLRALRLKDCALDRTVVVVDRFRRRIGLDPENLARLLDLPMFATLSGQSATRIQAMNSGESLYSLAPKDPYCLDVGAVVKALKTGAETAAAPASGLIGKLFG</sequence>
<evidence type="ECO:0000313" key="4">
    <source>
        <dbReference type="Proteomes" id="UP001254608"/>
    </source>
</evidence>
<proteinExistence type="predicted"/>
<dbReference type="InterPro" id="IPR011006">
    <property type="entry name" value="CheY-like_superfamily"/>
</dbReference>
<feature type="domain" description="Response regulatory" evidence="2">
    <location>
        <begin position="4"/>
        <end position="121"/>
    </location>
</feature>
<comment type="caution">
    <text evidence="1">Lacks conserved residue(s) required for the propagation of feature annotation.</text>
</comment>
<dbReference type="PROSITE" id="PS50110">
    <property type="entry name" value="RESPONSE_REGULATORY"/>
    <property type="match status" value="1"/>
</dbReference>